<evidence type="ECO:0000256" key="14">
    <source>
        <dbReference type="ARBA" id="ARBA00032738"/>
    </source>
</evidence>
<dbReference type="PRINTS" id="PR00368">
    <property type="entry name" value="FADPNR"/>
</dbReference>
<dbReference type="PANTHER" id="PTHR42802">
    <property type="entry name" value="MONOOXYGENASE"/>
    <property type="match status" value="1"/>
</dbReference>
<comment type="cofactor">
    <cofactor evidence="1">
        <name>FAD</name>
        <dbReference type="ChEBI" id="CHEBI:57692"/>
    </cofactor>
</comment>
<keyword evidence="6" id="KW-0285">Flavoprotein</keyword>
<name>A0ABP3ISS4_9ACTN</name>
<comment type="catalytic activity">
    <reaction evidence="15">
        <text>L-lysine + NADPH + O2 = N(6)-hydroxy-L-lysine + NADP(+) + H2O</text>
        <dbReference type="Rhea" id="RHEA:23228"/>
        <dbReference type="ChEBI" id="CHEBI:15377"/>
        <dbReference type="ChEBI" id="CHEBI:15379"/>
        <dbReference type="ChEBI" id="CHEBI:32551"/>
        <dbReference type="ChEBI" id="CHEBI:57783"/>
        <dbReference type="ChEBI" id="CHEBI:57820"/>
        <dbReference type="ChEBI" id="CHEBI:58349"/>
        <dbReference type="EC" id="1.14.13.59"/>
    </reaction>
</comment>
<evidence type="ECO:0000256" key="13">
    <source>
        <dbReference type="ARBA" id="ARBA00032493"/>
    </source>
</evidence>
<evidence type="ECO:0000256" key="2">
    <source>
        <dbReference type="ARBA" id="ARBA00004924"/>
    </source>
</evidence>
<evidence type="ECO:0000256" key="12">
    <source>
        <dbReference type="ARBA" id="ARBA00031158"/>
    </source>
</evidence>
<comment type="caution">
    <text evidence="16">The sequence shown here is derived from an EMBL/GenBank/DDBJ whole genome shotgun (WGS) entry which is preliminary data.</text>
</comment>
<dbReference type="SUPFAM" id="SSF51905">
    <property type="entry name" value="FAD/NAD(P)-binding domain"/>
    <property type="match status" value="2"/>
</dbReference>
<dbReference type="InterPro" id="IPR036188">
    <property type="entry name" value="FAD/NAD-bd_sf"/>
</dbReference>
<evidence type="ECO:0000256" key="7">
    <source>
        <dbReference type="ARBA" id="ARBA00022827"/>
    </source>
</evidence>
<proteinExistence type="inferred from homology"/>
<dbReference type="Gene3D" id="3.50.50.60">
    <property type="entry name" value="FAD/NAD(P)-binding domain"/>
    <property type="match status" value="1"/>
</dbReference>
<organism evidence="16 17">
    <name type="scientific">Streptomyces luteireticuli</name>
    <dbReference type="NCBI Taxonomy" id="173858"/>
    <lineage>
        <taxon>Bacteria</taxon>
        <taxon>Bacillati</taxon>
        <taxon>Actinomycetota</taxon>
        <taxon>Actinomycetes</taxon>
        <taxon>Kitasatosporales</taxon>
        <taxon>Streptomycetaceae</taxon>
        <taxon>Streptomyces</taxon>
    </lineage>
</organism>
<keyword evidence="7" id="KW-0274">FAD</keyword>
<evidence type="ECO:0000313" key="17">
    <source>
        <dbReference type="Proteomes" id="UP001500879"/>
    </source>
</evidence>
<dbReference type="RefSeq" id="WP_344027080.1">
    <property type="nucleotide sequence ID" value="NZ_BAAABX010000048.1"/>
</dbReference>
<evidence type="ECO:0000256" key="1">
    <source>
        <dbReference type="ARBA" id="ARBA00001974"/>
    </source>
</evidence>
<dbReference type="EMBL" id="BAAABX010000048">
    <property type="protein sequence ID" value="GAA0418139.1"/>
    <property type="molecule type" value="Genomic_DNA"/>
</dbReference>
<gene>
    <name evidence="16" type="ORF">GCM10010357_44330</name>
</gene>
<keyword evidence="10" id="KW-0503">Monooxygenase</keyword>
<comment type="similarity">
    <text evidence="3">Belongs to the lysine N(6)-hydroxylase/L-ornithine N(5)-oxygenase family.</text>
</comment>
<evidence type="ECO:0000256" key="10">
    <source>
        <dbReference type="ARBA" id="ARBA00023033"/>
    </source>
</evidence>
<keyword evidence="8" id="KW-0521">NADP</keyword>
<keyword evidence="17" id="KW-1185">Reference proteome</keyword>
<dbReference type="Pfam" id="PF13434">
    <property type="entry name" value="Lys_Orn_oxgnase"/>
    <property type="match status" value="1"/>
</dbReference>
<reference evidence="17" key="1">
    <citation type="journal article" date="2019" name="Int. J. Syst. Evol. Microbiol.">
        <title>The Global Catalogue of Microorganisms (GCM) 10K type strain sequencing project: providing services to taxonomists for standard genome sequencing and annotation.</title>
        <authorList>
            <consortium name="The Broad Institute Genomics Platform"/>
            <consortium name="The Broad Institute Genome Sequencing Center for Infectious Disease"/>
            <person name="Wu L."/>
            <person name="Ma J."/>
        </authorList>
    </citation>
    <scope>NUCLEOTIDE SEQUENCE [LARGE SCALE GENOMIC DNA]</scope>
    <source>
        <strain evidence="17">JCM 4788</strain>
    </source>
</reference>
<evidence type="ECO:0000256" key="5">
    <source>
        <dbReference type="ARBA" id="ARBA00016406"/>
    </source>
</evidence>
<evidence type="ECO:0000256" key="11">
    <source>
        <dbReference type="ARBA" id="ARBA00029939"/>
    </source>
</evidence>
<dbReference type="PANTHER" id="PTHR42802:SF1">
    <property type="entry name" value="L-ORNITHINE N(5)-MONOOXYGENASE"/>
    <property type="match status" value="1"/>
</dbReference>
<keyword evidence="9" id="KW-0560">Oxidoreductase</keyword>
<sequence>MNHDRPTDVLALGGGPANLSLAALAAPLDGLRVTALESRTSVTWHPGLLWSGSRLQVSGVKDLVSLVDPRSRFGFLNFLHEQGRLYRHLIAAADHVSRKEFDQYFTWAAQLLDVRLGEHVEAVEHHGDRFLVRTTRGTRHADHLVLGVGQTPRLPDCARDITHPRLWHAAEHLTRDVPLDGRDVLLVGGGQSAAEVALDLMSGRAGTPRRLTWVTGRRGFAPLDDSPFADEWFNPRYVEYFRDLPPEQRADQLARQRCAGTGITRELLAQVYKRLYELDYLTDTPFRHELLAGTRLDELAQDHDGFRATLLDTVTGTRRPHRSDIVVLATGYRPQRPSFMAPLEDRMPLDGDGYAVAADYRVPWDGPDTNRIHVQNAARATHGIADPNLGLAAWRSAVILNSLLGHEHYALKADEITLGLGGRP</sequence>
<dbReference type="InterPro" id="IPR025700">
    <property type="entry name" value="Lys/Orn_oxygenase"/>
</dbReference>
<dbReference type="Proteomes" id="UP001500879">
    <property type="component" value="Unassembled WGS sequence"/>
</dbReference>
<evidence type="ECO:0000256" key="9">
    <source>
        <dbReference type="ARBA" id="ARBA00023002"/>
    </source>
</evidence>
<evidence type="ECO:0000313" key="16">
    <source>
        <dbReference type="EMBL" id="GAA0418139.1"/>
    </source>
</evidence>
<dbReference type="EC" id="1.14.13.59" evidence="4"/>
<evidence type="ECO:0000256" key="6">
    <source>
        <dbReference type="ARBA" id="ARBA00022630"/>
    </source>
</evidence>
<accession>A0ABP3ISS4</accession>
<evidence type="ECO:0000256" key="4">
    <source>
        <dbReference type="ARBA" id="ARBA00013076"/>
    </source>
</evidence>
<protein>
    <recommendedName>
        <fullName evidence="5">L-lysine N6-monooxygenase MbtG</fullName>
        <ecNumber evidence="4">1.14.13.59</ecNumber>
    </recommendedName>
    <alternativeName>
        <fullName evidence="14">Lysine 6-N-hydroxylase</fullName>
    </alternativeName>
    <alternativeName>
        <fullName evidence="13">Lysine N6-hydroxylase</fullName>
    </alternativeName>
    <alternativeName>
        <fullName evidence="11">Lysine-N-oxygenase</fullName>
    </alternativeName>
    <alternativeName>
        <fullName evidence="12">Mycobactin synthase protein G</fullName>
    </alternativeName>
</protein>
<evidence type="ECO:0000256" key="15">
    <source>
        <dbReference type="ARBA" id="ARBA00048407"/>
    </source>
</evidence>
<comment type="pathway">
    <text evidence="2">Siderophore biosynthesis.</text>
</comment>
<evidence type="ECO:0000256" key="3">
    <source>
        <dbReference type="ARBA" id="ARBA00007588"/>
    </source>
</evidence>
<evidence type="ECO:0000256" key="8">
    <source>
        <dbReference type="ARBA" id="ARBA00022857"/>
    </source>
</evidence>